<keyword evidence="1" id="KW-1133">Transmembrane helix</keyword>
<keyword evidence="1" id="KW-0472">Membrane</keyword>
<feature type="transmembrane region" description="Helical" evidence="1">
    <location>
        <begin position="105"/>
        <end position="125"/>
    </location>
</feature>
<dbReference type="RefSeq" id="WP_101649909.1">
    <property type="nucleotide sequence ID" value="NZ_PGVE01000074.1"/>
</dbReference>
<dbReference type="EMBL" id="PGVE01000074">
    <property type="protein sequence ID" value="PLS02333.1"/>
    <property type="molecule type" value="Genomic_DNA"/>
</dbReference>
<keyword evidence="3" id="KW-1185">Reference proteome</keyword>
<name>A0A2N5H9Y7_9BACI</name>
<feature type="transmembrane region" description="Helical" evidence="1">
    <location>
        <begin position="6"/>
        <end position="24"/>
    </location>
</feature>
<feature type="transmembrane region" description="Helical" evidence="1">
    <location>
        <begin position="36"/>
        <end position="67"/>
    </location>
</feature>
<comment type="caution">
    <text evidence="2">The sequence shown here is derived from an EMBL/GenBank/DDBJ whole genome shotgun (WGS) entry which is preliminary data.</text>
</comment>
<dbReference type="Proteomes" id="UP000234950">
    <property type="component" value="Unassembled WGS sequence"/>
</dbReference>
<reference evidence="2 3" key="1">
    <citation type="submission" date="2017-11" db="EMBL/GenBank/DDBJ databases">
        <title>Comparitive Functional Genomics of Dry Heat Resistant strains isolated from the Viking Spacecraft.</title>
        <authorList>
            <person name="Seuylemezian A."/>
            <person name="Cooper K."/>
            <person name="Vaishampayan P."/>
        </authorList>
    </citation>
    <scope>NUCLEOTIDE SEQUENCE [LARGE SCALE GENOMIC DNA]</scope>
    <source>
        <strain evidence="2 3">V32-6</strain>
    </source>
</reference>
<evidence type="ECO:0000313" key="2">
    <source>
        <dbReference type="EMBL" id="PLS02333.1"/>
    </source>
</evidence>
<evidence type="ECO:0000256" key="1">
    <source>
        <dbReference type="SAM" id="Phobius"/>
    </source>
</evidence>
<dbReference type="OrthoDB" id="9966853at2"/>
<protein>
    <submittedName>
        <fullName evidence="2">Uncharacterized protein</fullName>
    </submittedName>
</protein>
<accession>A0A2N5H9Y7</accession>
<sequence length="173" mass="19449">MEGFKAFCFTILFAGYVYFLPRFLRQLFFLGKRRMTSTILLFLYIGLGPFMYSIFAVGSVSVIFLGLVGKMPFQGLIAILFLICGIFLCIIPIRHYFSKKTLEIAGFSAIFMVAGLILSLINPVWNDQLEQSLGIPMPSLGLFLVITNAVLLMVILYHFVQLKKAVKGNAKIE</sequence>
<gene>
    <name evidence="2" type="ORF">CVD27_20345</name>
</gene>
<dbReference type="AlphaFoldDB" id="A0A2N5H9Y7"/>
<feature type="transmembrane region" description="Helical" evidence="1">
    <location>
        <begin position="73"/>
        <end position="93"/>
    </location>
</feature>
<proteinExistence type="predicted"/>
<feature type="transmembrane region" description="Helical" evidence="1">
    <location>
        <begin position="137"/>
        <end position="160"/>
    </location>
</feature>
<evidence type="ECO:0000313" key="3">
    <source>
        <dbReference type="Proteomes" id="UP000234950"/>
    </source>
</evidence>
<keyword evidence="1" id="KW-0812">Transmembrane</keyword>
<organism evidence="2 3">
    <name type="scientific">Neobacillus cucumis</name>
    <dbReference type="NCBI Taxonomy" id="1740721"/>
    <lineage>
        <taxon>Bacteria</taxon>
        <taxon>Bacillati</taxon>
        <taxon>Bacillota</taxon>
        <taxon>Bacilli</taxon>
        <taxon>Bacillales</taxon>
        <taxon>Bacillaceae</taxon>
        <taxon>Neobacillus</taxon>
    </lineage>
</organism>